<protein>
    <submittedName>
        <fullName evidence="1">Uncharacterized protein</fullName>
    </submittedName>
</protein>
<sequence length="38" mass="4487">MYYKLLTQTKQHGAVTLLDEILVLLPNPPYLHELLYNM</sequence>
<reference evidence="1" key="1">
    <citation type="submission" date="2014-05" db="EMBL/GenBank/DDBJ databases">
        <authorList>
            <person name="Chronopoulou M."/>
        </authorList>
    </citation>
    <scope>NUCLEOTIDE SEQUENCE</scope>
    <source>
        <tissue evidence="1">Whole organism</tissue>
    </source>
</reference>
<organism evidence="1">
    <name type="scientific">Lepeophtheirus salmonis</name>
    <name type="common">Salmon louse</name>
    <name type="synonym">Caligus salmonis</name>
    <dbReference type="NCBI Taxonomy" id="72036"/>
    <lineage>
        <taxon>Eukaryota</taxon>
        <taxon>Metazoa</taxon>
        <taxon>Ecdysozoa</taxon>
        <taxon>Arthropoda</taxon>
        <taxon>Crustacea</taxon>
        <taxon>Multicrustacea</taxon>
        <taxon>Hexanauplia</taxon>
        <taxon>Copepoda</taxon>
        <taxon>Siphonostomatoida</taxon>
        <taxon>Caligidae</taxon>
        <taxon>Lepeophtheirus</taxon>
    </lineage>
</organism>
<accession>A0A0K2TLG9</accession>
<name>A0A0K2TLG9_LEPSM</name>
<evidence type="ECO:0000313" key="1">
    <source>
        <dbReference type="EMBL" id="CDW26759.1"/>
    </source>
</evidence>
<dbReference type="AlphaFoldDB" id="A0A0K2TLG9"/>
<dbReference type="EMBL" id="HACA01009398">
    <property type="protein sequence ID" value="CDW26759.1"/>
    <property type="molecule type" value="Transcribed_RNA"/>
</dbReference>
<proteinExistence type="predicted"/>